<dbReference type="Proteomes" id="UP001321445">
    <property type="component" value="Chromosome"/>
</dbReference>
<feature type="domain" description="THIF-type NAD/FAD binding fold" evidence="1">
    <location>
        <begin position="12"/>
        <end position="209"/>
    </location>
</feature>
<evidence type="ECO:0000313" key="3">
    <source>
        <dbReference type="Proteomes" id="UP001321445"/>
    </source>
</evidence>
<dbReference type="InterPro" id="IPR000594">
    <property type="entry name" value="ThiF_NAD_FAD-bd"/>
</dbReference>
<reference evidence="2 3" key="1">
    <citation type="submission" date="2023-03" db="EMBL/GenBank/DDBJ databases">
        <title>Description of Hydrogenimonas sp. ISO32.</title>
        <authorList>
            <person name="Mino S."/>
            <person name="Fukazawa S."/>
            <person name="Sawabe T."/>
        </authorList>
    </citation>
    <scope>NUCLEOTIDE SEQUENCE [LARGE SCALE GENOMIC DNA]</scope>
    <source>
        <strain evidence="2 3">ISO32</strain>
    </source>
</reference>
<dbReference type="InterPro" id="IPR045886">
    <property type="entry name" value="ThiF/MoeB/HesA"/>
</dbReference>
<dbReference type="PANTHER" id="PTHR43267:SF1">
    <property type="entry name" value="TRNA THREONYLCARBAMOYLADENOSINE DEHYDRATASE"/>
    <property type="match status" value="1"/>
</dbReference>
<evidence type="ECO:0000313" key="2">
    <source>
        <dbReference type="EMBL" id="BDY13589.1"/>
    </source>
</evidence>
<dbReference type="Gene3D" id="3.40.50.720">
    <property type="entry name" value="NAD(P)-binding Rossmann-like Domain"/>
    <property type="match status" value="1"/>
</dbReference>
<organism evidence="2 3">
    <name type="scientific">Hydrogenimonas cancrithermarum</name>
    <dbReference type="NCBI Taxonomy" id="2993563"/>
    <lineage>
        <taxon>Bacteria</taxon>
        <taxon>Pseudomonadati</taxon>
        <taxon>Campylobacterota</taxon>
        <taxon>Epsilonproteobacteria</taxon>
        <taxon>Campylobacterales</taxon>
        <taxon>Hydrogenimonadaceae</taxon>
        <taxon>Hydrogenimonas</taxon>
    </lineage>
</organism>
<accession>A0ABM8FMJ1</accession>
<evidence type="ECO:0000259" key="1">
    <source>
        <dbReference type="Pfam" id="PF00899"/>
    </source>
</evidence>
<keyword evidence="3" id="KW-1185">Reference proteome</keyword>
<dbReference type="Pfam" id="PF00899">
    <property type="entry name" value="ThiF"/>
    <property type="match status" value="1"/>
</dbReference>
<dbReference type="EMBL" id="AP027370">
    <property type="protein sequence ID" value="BDY13589.1"/>
    <property type="molecule type" value="Genomic_DNA"/>
</dbReference>
<dbReference type="PANTHER" id="PTHR43267">
    <property type="entry name" value="TRNA THREONYLCARBAMOYLADENOSINE DEHYDRATASE"/>
    <property type="match status" value="1"/>
</dbReference>
<proteinExistence type="predicted"/>
<dbReference type="SUPFAM" id="SSF69572">
    <property type="entry name" value="Activating enzymes of the ubiquitin-like proteins"/>
    <property type="match status" value="1"/>
</dbReference>
<gene>
    <name evidence="2" type="ORF">HCR_19010</name>
</gene>
<sequence>MKFERCRTLMGEDFEKLRRAKILLLGAGGVGSFCLDCLFRSGVEDVTIVDFDTYDITNQNRQIGSEAVGAVKVRRLAELYPTVTPIEAKIDAEWIERFDFEPYDLVLDAIDDIRAKIALAHKVWPKLISATGGARKLDPTKIEIASIWKTHGDPFARKIRYELKKSGFEGDYPALFSPETPKCTSKGSFVGVTGAFGLAMCSAAVRKLLES</sequence>
<dbReference type="RefSeq" id="WP_286336538.1">
    <property type="nucleotide sequence ID" value="NZ_AP027370.1"/>
</dbReference>
<dbReference type="InterPro" id="IPR035985">
    <property type="entry name" value="Ubiquitin-activating_enz"/>
</dbReference>
<name>A0ABM8FMJ1_9BACT</name>
<protein>
    <submittedName>
        <fullName evidence="2">tRNA cyclic N6-threonylcarbamoyladenosine(37) synthase TcdA</fullName>
    </submittedName>
</protein>